<dbReference type="InterPro" id="IPR027417">
    <property type="entry name" value="P-loop_NTPase"/>
</dbReference>
<comment type="caution">
    <text evidence="11">The sequence shown here is derived from an EMBL/GenBank/DDBJ whole genome shotgun (WGS) entry which is preliminary data.</text>
</comment>
<dbReference type="GO" id="GO:0046872">
    <property type="term" value="F:metal ion binding"/>
    <property type="evidence" value="ECO:0007669"/>
    <property type="project" value="UniProtKB-KW"/>
</dbReference>
<protein>
    <recommendedName>
        <fullName evidence="3">tRNA threonylcarbamoyladenosine biosynthesis protein TsaE</fullName>
    </recommendedName>
    <alternativeName>
        <fullName evidence="10">t(6)A37 threonylcarbamoyladenosine biosynthesis protein TsaE</fullName>
    </alternativeName>
</protein>
<evidence type="ECO:0000313" key="12">
    <source>
        <dbReference type="Proteomes" id="UP000295334"/>
    </source>
</evidence>
<evidence type="ECO:0000256" key="10">
    <source>
        <dbReference type="ARBA" id="ARBA00032441"/>
    </source>
</evidence>
<keyword evidence="12" id="KW-1185">Reference proteome</keyword>
<evidence type="ECO:0000256" key="6">
    <source>
        <dbReference type="ARBA" id="ARBA00022723"/>
    </source>
</evidence>
<dbReference type="GO" id="GO:0002949">
    <property type="term" value="P:tRNA threonylcarbamoyladenosine modification"/>
    <property type="evidence" value="ECO:0007669"/>
    <property type="project" value="InterPro"/>
</dbReference>
<comment type="similarity">
    <text evidence="2">Belongs to the TsaE family.</text>
</comment>
<evidence type="ECO:0000256" key="5">
    <source>
        <dbReference type="ARBA" id="ARBA00022694"/>
    </source>
</evidence>
<keyword evidence="9" id="KW-0460">Magnesium</keyword>
<dbReference type="GO" id="GO:0005737">
    <property type="term" value="C:cytoplasm"/>
    <property type="evidence" value="ECO:0007669"/>
    <property type="project" value="UniProtKB-SubCell"/>
</dbReference>
<name>A0A4R1BLG2_9BACT</name>
<dbReference type="SUPFAM" id="SSF52540">
    <property type="entry name" value="P-loop containing nucleoside triphosphate hydrolases"/>
    <property type="match status" value="1"/>
</dbReference>
<evidence type="ECO:0000256" key="7">
    <source>
        <dbReference type="ARBA" id="ARBA00022741"/>
    </source>
</evidence>
<proteinExistence type="inferred from homology"/>
<evidence type="ECO:0000256" key="9">
    <source>
        <dbReference type="ARBA" id="ARBA00022842"/>
    </source>
</evidence>
<dbReference type="Pfam" id="PF02367">
    <property type="entry name" value="TsaE"/>
    <property type="match status" value="1"/>
</dbReference>
<keyword evidence="11" id="KW-0808">Transferase</keyword>
<dbReference type="OrthoDB" id="9815896at2"/>
<organism evidence="11 12">
    <name type="scientific">Flaviaesturariibacter flavus</name>
    <dbReference type="NCBI Taxonomy" id="2502780"/>
    <lineage>
        <taxon>Bacteria</taxon>
        <taxon>Pseudomonadati</taxon>
        <taxon>Bacteroidota</taxon>
        <taxon>Chitinophagia</taxon>
        <taxon>Chitinophagales</taxon>
        <taxon>Chitinophagaceae</taxon>
        <taxon>Flaviaestuariibacter</taxon>
    </lineage>
</organism>
<dbReference type="Gene3D" id="3.40.50.300">
    <property type="entry name" value="P-loop containing nucleotide triphosphate hydrolases"/>
    <property type="match status" value="1"/>
</dbReference>
<dbReference type="NCBIfam" id="TIGR00150">
    <property type="entry name" value="T6A_YjeE"/>
    <property type="match status" value="1"/>
</dbReference>
<accession>A0A4R1BLG2</accession>
<dbReference type="RefSeq" id="WP_131447126.1">
    <property type="nucleotide sequence ID" value="NZ_SJZI01000006.1"/>
</dbReference>
<keyword evidence="4" id="KW-0963">Cytoplasm</keyword>
<evidence type="ECO:0000256" key="8">
    <source>
        <dbReference type="ARBA" id="ARBA00022840"/>
    </source>
</evidence>
<evidence type="ECO:0000313" key="11">
    <source>
        <dbReference type="EMBL" id="TCJ18223.1"/>
    </source>
</evidence>
<dbReference type="AlphaFoldDB" id="A0A4R1BLG2"/>
<dbReference type="PANTHER" id="PTHR33540">
    <property type="entry name" value="TRNA THREONYLCARBAMOYLADENOSINE BIOSYNTHESIS PROTEIN TSAE"/>
    <property type="match status" value="1"/>
</dbReference>
<dbReference type="Proteomes" id="UP000295334">
    <property type="component" value="Unassembled WGS sequence"/>
</dbReference>
<comment type="subcellular location">
    <subcellularLocation>
        <location evidence="1">Cytoplasm</location>
    </subcellularLocation>
</comment>
<dbReference type="GO" id="GO:0016740">
    <property type="term" value="F:transferase activity"/>
    <property type="evidence" value="ECO:0007669"/>
    <property type="project" value="UniProtKB-KW"/>
</dbReference>
<gene>
    <name evidence="11" type="primary">tsaE</name>
    <name evidence="11" type="ORF">EPD60_04080</name>
</gene>
<keyword evidence="8" id="KW-0067">ATP-binding</keyword>
<keyword evidence="7" id="KW-0547">Nucleotide-binding</keyword>
<evidence type="ECO:0000256" key="4">
    <source>
        <dbReference type="ARBA" id="ARBA00022490"/>
    </source>
</evidence>
<keyword evidence="6" id="KW-0479">Metal-binding</keyword>
<evidence type="ECO:0000256" key="3">
    <source>
        <dbReference type="ARBA" id="ARBA00019010"/>
    </source>
</evidence>
<evidence type="ECO:0000256" key="1">
    <source>
        <dbReference type="ARBA" id="ARBA00004496"/>
    </source>
</evidence>
<dbReference type="InterPro" id="IPR003442">
    <property type="entry name" value="T6A_TsaE"/>
</dbReference>
<sequence length="139" mass="15591">MILEYRLEELGQLAQRFWRDAGNARVFAVYGPMGAGKTTTIAALCGARGVRAAVSSPTFSIINEYVYEEGGQRHPLYHMDLYRLRDLEEIIAAGVEDCLNSGAICFVEWPEKAPELLEGAMELHIEVVDDQTRRMRIGN</sequence>
<dbReference type="EMBL" id="SJZI01000006">
    <property type="protein sequence ID" value="TCJ18223.1"/>
    <property type="molecule type" value="Genomic_DNA"/>
</dbReference>
<evidence type="ECO:0000256" key="2">
    <source>
        <dbReference type="ARBA" id="ARBA00007599"/>
    </source>
</evidence>
<dbReference type="GO" id="GO:0005524">
    <property type="term" value="F:ATP binding"/>
    <property type="evidence" value="ECO:0007669"/>
    <property type="project" value="UniProtKB-KW"/>
</dbReference>
<reference evidence="11 12" key="1">
    <citation type="submission" date="2019-03" db="EMBL/GenBank/DDBJ databases">
        <authorList>
            <person name="Kim M.K.M."/>
        </authorList>
    </citation>
    <scope>NUCLEOTIDE SEQUENCE [LARGE SCALE GENOMIC DNA]</scope>
    <source>
        <strain evidence="11 12">17J68-12</strain>
    </source>
</reference>
<dbReference type="PANTHER" id="PTHR33540:SF2">
    <property type="entry name" value="TRNA THREONYLCARBAMOYLADENOSINE BIOSYNTHESIS PROTEIN TSAE"/>
    <property type="match status" value="1"/>
</dbReference>
<keyword evidence="5" id="KW-0819">tRNA processing</keyword>